<reference evidence="2 4" key="1">
    <citation type="submission" date="2016-10" db="EMBL/GenBank/DDBJ databases">
        <authorList>
            <person name="Varghese N."/>
            <person name="Submissions S."/>
        </authorList>
    </citation>
    <scope>NUCLEOTIDE SEQUENCE [LARGE SCALE GENOMIC DNA]</scope>
    <source>
        <strain evidence="2 4">ATCC 43761</strain>
    </source>
</reference>
<dbReference type="EMBL" id="CP123735">
    <property type="protein sequence ID" value="WGO86790.1"/>
    <property type="molecule type" value="Genomic_DNA"/>
</dbReference>
<dbReference type="Proteomes" id="UP001242513">
    <property type="component" value="Chromosome"/>
</dbReference>
<dbReference type="RefSeq" id="WP_013853665.1">
    <property type="nucleotide sequence ID" value="NZ_CP123735.1"/>
</dbReference>
<feature type="coiled-coil region" evidence="1">
    <location>
        <begin position="1"/>
        <end position="49"/>
    </location>
</feature>
<reference evidence="3" key="3">
    <citation type="submission" date="2023-04" db="EMBL/GenBank/DDBJ databases">
        <authorList>
            <person name="Wang Y."/>
        </authorList>
    </citation>
    <scope>NUCLEOTIDE SEQUENCE</scope>
    <source>
        <strain evidence="3">ZW18</strain>
    </source>
</reference>
<evidence type="ECO:0000256" key="1">
    <source>
        <dbReference type="SAM" id="Coils"/>
    </source>
</evidence>
<proteinExistence type="predicted"/>
<protein>
    <submittedName>
        <fullName evidence="3">SEC10/PgrA surface exclusion domain-containing protein</fullName>
    </submittedName>
</protein>
<evidence type="ECO:0000313" key="4">
    <source>
        <dbReference type="Proteomes" id="UP000181860"/>
    </source>
</evidence>
<evidence type="ECO:0000313" key="3">
    <source>
        <dbReference type="EMBL" id="WGO86790.1"/>
    </source>
</evidence>
<dbReference type="Proteomes" id="UP000181860">
    <property type="component" value="Unassembled WGS sequence"/>
</dbReference>
<dbReference type="InterPro" id="IPR027607">
    <property type="entry name" value="Surf_Exclu_SEC10/PgrA"/>
</dbReference>
<gene>
    <name evidence="3" type="ORF">QEJ78_04980</name>
    <name evidence="2" type="ORF">SAMN02983011_01943</name>
</gene>
<keyword evidence="1" id="KW-0175">Coiled coil</keyword>
<sequence length="309" mass="34345">MATAQQEADQANQAATRANNALSVKQTEIDKLNAQLRNLQDMSKNSIDLVDINKFKQAYADYLADGKLNDADIAYVKSAGEKNEFVGSEADEKNMVDVNNISSDQLKELALFTSDLLSKVRNQLGAGDDQVTQGAIDFAEKVAKRYVEDFKSGAWKPGWHDATGINDVSKNNGLDYSTKKDGSYDDVWQPYEDKSETWLSNPVSMNVLKQNIYDNLRDMIIPSGSGLDHPGAEPTYEMAHTRGLLGINGVSKEVLINTEKAAEAWLAKHPNGTYRATFNGKTYENHDIKKYVDSVIEKNRSLCLLHWQG</sequence>
<dbReference type="NCBIfam" id="TIGR04320">
    <property type="entry name" value="Surf_Exclu_PgrA"/>
    <property type="match status" value="1"/>
</dbReference>
<evidence type="ECO:0000313" key="2">
    <source>
        <dbReference type="EMBL" id="SDA65290.1"/>
    </source>
</evidence>
<dbReference type="AlphaFoldDB" id="A0AAX3UGF4"/>
<accession>A0AAX3UGF4</accession>
<organism evidence="3 5">
    <name type="scientific">Lactobacillus kefiranofaciens</name>
    <dbReference type="NCBI Taxonomy" id="267818"/>
    <lineage>
        <taxon>Bacteria</taxon>
        <taxon>Bacillati</taxon>
        <taxon>Bacillota</taxon>
        <taxon>Bacilli</taxon>
        <taxon>Lactobacillales</taxon>
        <taxon>Lactobacillaceae</taxon>
        <taxon>Lactobacillus</taxon>
    </lineage>
</organism>
<dbReference type="EMBL" id="FMXC01000029">
    <property type="protein sequence ID" value="SDA65290.1"/>
    <property type="molecule type" value="Genomic_DNA"/>
</dbReference>
<reference evidence="3" key="2">
    <citation type="journal article" date="2022" name="Food Funct.">
        <title>Lactobacillus kefiranofaciens ZW18 from Kefir enhances the anti-tumor effect of anti-programmed cell death 1 (PD-1) immunotherapy by modulating the gut microbiota.</title>
        <authorList>
            <person name="Zhao J."/>
            <person name="Wang Y."/>
            <person name="Wang J."/>
            <person name="Lv M."/>
            <person name="Zhou C."/>
            <person name="Jia L."/>
            <person name="Geng W."/>
        </authorList>
    </citation>
    <scope>NUCLEOTIDE SEQUENCE</scope>
    <source>
        <strain evidence="3">ZW18</strain>
    </source>
</reference>
<name>A0AAX3UGF4_9LACO</name>
<keyword evidence="4" id="KW-1185">Reference proteome</keyword>
<evidence type="ECO:0000313" key="5">
    <source>
        <dbReference type="Proteomes" id="UP001242513"/>
    </source>
</evidence>